<dbReference type="GO" id="GO:0042981">
    <property type="term" value="P:regulation of apoptotic process"/>
    <property type="evidence" value="ECO:0007669"/>
    <property type="project" value="TreeGrafter"/>
</dbReference>
<dbReference type="InterPro" id="IPR038765">
    <property type="entry name" value="Papain-like_cys_pep_sf"/>
</dbReference>
<evidence type="ECO:0000259" key="2">
    <source>
        <dbReference type="PROSITE" id="PS50235"/>
    </source>
</evidence>
<dbReference type="InterPro" id="IPR028889">
    <property type="entry name" value="USP"/>
</dbReference>
<dbReference type="Proteomes" id="UP001214576">
    <property type="component" value="Unassembled WGS sequence"/>
</dbReference>
<feature type="compositionally biased region" description="Polar residues" evidence="1">
    <location>
        <begin position="310"/>
        <end position="341"/>
    </location>
</feature>
<gene>
    <name evidence="3" type="ORF">MG293_005081</name>
</gene>
<proteinExistence type="predicted"/>
<dbReference type="PANTHER" id="PTHR24006:SF651">
    <property type="entry name" value="INACTIVE UBIQUITIN CARBOXYL-TERMINAL HYDROLASE 17-LIKE PROTEIN 4-RELATED"/>
    <property type="match status" value="1"/>
</dbReference>
<dbReference type="GO" id="GO:0005634">
    <property type="term" value="C:nucleus"/>
    <property type="evidence" value="ECO:0007669"/>
    <property type="project" value="TreeGrafter"/>
</dbReference>
<reference evidence="3" key="1">
    <citation type="submission" date="2022-03" db="EMBL/GenBank/DDBJ databases">
        <title>Genomic analyses of argali, domestic sheep and their hybrids provide insights into chromosomal evolution, heterosis and genetic basis of agronomic traits.</title>
        <authorList>
            <person name="Li M."/>
        </authorList>
    </citation>
    <scope>NUCLEOTIDE SEQUENCE</scope>
    <source>
        <strain evidence="3">CAU-MHL-2022a</strain>
        <tissue evidence="3">Skin</tissue>
    </source>
</reference>
<dbReference type="InterPro" id="IPR001394">
    <property type="entry name" value="Peptidase_C19_UCH"/>
</dbReference>
<dbReference type="PROSITE" id="PS50235">
    <property type="entry name" value="USP_3"/>
    <property type="match status" value="1"/>
</dbReference>
<evidence type="ECO:0000256" key="1">
    <source>
        <dbReference type="SAM" id="MobiDB-lite"/>
    </source>
</evidence>
<protein>
    <recommendedName>
        <fullName evidence="2">USP domain-containing protein</fullName>
    </recommendedName>
</protein>
<organism evidence="3 4">
    <name type="scientific">Ovis ammon polii</name>
    <dbReference type="NCBI Taxonomy" id="230172"/>
    <lineage>
        <taxon>Eukaryota</taxon>
        <taxon>Metazoa</taxon>
        <taxon>Chordata</taxon>
        <taxon>Craniata</taxon>
        <taxon>Vertebrata</taxon>
        <taxon>Euteleostomi</taxon>
        <taxon>Mammalia</taxon>
        <taxon>Eutheria</taxon>
        <taxon>Laurasiatheria</taxon>
        <taxon>Artiodactyla</taxon>
        <taxon>Ruminantia</taxon>
        <taxon>Pecora</taxon>
        <taxon>Bovidae</taxon>
        <taxon>Caprinae</taxon>
        <taxon>Ovis</taxon>
    </lineage>
</organism>
<dbReference type="InterPro" id="IPR018200">
    <property type="entry name" value="USP_CS"/>
</dbReference>
<sequence length="487" mass="53241">MRAHVIRALLHAGEVIRPRKDLLAGFHRHQQEDAHEFLMFTLNGMQQGCLSASQPSGHASEDTGVVRQIFGGTWGSRIQCLHCLGVSDTFDPYLDISLDITAAQSVEQALRELVKPEKLEAENAYDCGVCLRKVPATKTLTLHSTSQVLVLVLKRFTQLSGAKRAQEVRYPQCLDVQPYTSERKAGPLGYMLYAVLVHSGWSCERGHYFCYVRAGNGQWYKMDDAKVTTCDETAALSQSAYVLFYAREGGLHAATAGRGAHEHSGSHEALICVAGHRKGGSYSEKVPQLLNDPFESIDYPLEDTENLQTWRSGTTSQECSQETVPRMGRTSSHPPSQSHRLSSLVAGNGWSPERRGERVSHRPMAVFTVQLQAEEPMNILAESGLRTRTAPPASSNARPWTLSVSHQFGASDLKAQAGLEPGIGPRSLLPPAVREAMSVRSQAAKGAEGTTEEPREDAAPPRTIAEPGETTVGVGEQFPHLPTLLRT</sequence>
<dbReference type="Pfam" id="PF00443">
    <property type="entry name" value="UCH"/>
    <property type="match status" value="1"/>
</dbReference>
<name>A0AAD4UIU1_OVIAM</name>
<dbReference type="AlphaFoldDB" id="A0AAD4UIU1"/>
<feature type="region of interest" description="Disordered" evidence="1">
    <location>
        <begin position="310"/>
        <end position="358"/>
    </location>
</feature>
<feature type="region of interest" description="Disordered" evidence="1">
    <location>
        <begin position="437"/>
        <end position="487"/>
    </location>
</feature>
<evidence type="ECO:0000313" key="4">
    <source>
        <dbReference type="Proteomes" id="UP001214576"/>
    </source>
</evidence>
<dbReference type="EMBL" id="JAKZEL010000004">
    <property type="protein sequence ID" value="KAI4544815.1"/>
    <property type="molecule type" value="Genomic_DNA"/>
</dbReference>
<dbReference type="InterPro" id="IPR050164">
    <property type="entry name" value="Peptidase_C19"/>
</dbReference>
<dbReference type="PANTHER" id="PTHR24006">
    <property type="entry name" value="UBIQUITIN CARBOXYL-TERMINAL HYDROLASE"/>
    <property type="match status" value="1"/>
</dbReference>
<dbReference type="GO" id="GO:0004843">
    <property type="term" value="F:cysteine-type deubiquitinase activity"/>
    <property type="evidence" value="ECO:0007669"/>
    <property type="project" value="InterPro"/>
</dbReference>
<accession>A0AAD4UIU1</accession>
<feature type="domain" description="USP" evidence="2">
    <location>
        <begin position="1"/>
        <end position="248"/>
    </location>
</feature>
<keyword evidence="4" id="KW-1185">Reference proteome</keyword>
<comment type="caution">
    <text evidence="3">The sequence shown here is derived from an EMBL/GenBank/DDBJ whole genome shotgun (WGS) entry which is preliminary data.</text>
</comment>
<evidence type="ECO:0000313" key="3">
    <source>
        <dbReference type="EMBL" id="KAI4544815.1"/>
    </source>
</evidence>
<dbReference type="Gene3D" id="3.90.70.10">
    <property type="entry name" value="Cysteine proteinases"/>
    <property type="match status" value="1"/>
</dbReference>
<dbReference type="GO" id="GO:0005829">
    <property type="term" value="C:cytosol"/>
    <property type="evidence" value="ECO:0007669"/>
    <property type="project" value="TreeGrafter"/>
</dbReference>
<dbReference type="PROSITE" id="PS00973">
    <property type="entry name" value="USP_2"/>
    <property type="match status" value="1"/>
</dbReference>
<dbReference type="GO" id="GO:0016579">
    <property type="term" value="P:protein deubiquitination"/>
    <property type="evidence" value="ECO:0007669"/>
    <property type="project" value="InterPro"/>
</dbReference>
<dbReference type="SUPFAM" id="SSF54001">
    <property type="entry name" value="Cysteine proteinases"/>
    <property type="match status" value="1"/>
</dbReference>